<evidence type="ECO:0000313" key="2">
    <source>
        <dbReference type="Proteomes" id="UP000770717"/>
    </source>
</evidence>
<accession>A0A8J6FN93</accession>
<gene>
    <name evidence="1" type="ORF">GDO78_006421</name>
</gene>
<dbReference type="EMBL" id="WNTK01000002">
    <property type="protein sequence ID" value="KAG9491053.1"/>
    <property type="molecule type" value="Genomic_DNA"/>
</dbReference>
<evidence type="ECO:0000313" key="1">
    <source>
        <dbReference type="EMBL" id="KAG9491053.1"/>
    </source>
</evidence>
<keyword evidence="2" id="KW-1185">Reference proteome</keyword>
<name>A0A8J6FN93_ELECQ</name>
<organism evidence="1 2">
    <name type="scientific">Eleutherodactylus coqui</name>
    <name type="common">Puerto Rican coqui</name>
    <dbReference type="NCBI Taxonomy" id="57060"/>
    <lineage>
        <taxon>Eukaryota</taxon>
        <taxon>Metazoa</taxon>
        <taxon>Chordata</taxon>
        <taxon>Craniata</taxon>
        <taxon>Vertebrata</taxon>
        <taxon>Euteleostomi</taxon>
        <taxon>Amphibia</taxon>
        <taxon>Batrachia</taxon>
        <taxon>Anura</taxon>
        <taxon>Neobatrachia</taxon>
        <taxon>Hyloidea</taxon>
        <taxon>Eleutherodactylidae</taxon>
        <taxon>Eleutherodactylinae</taxon>
        <taxon>Eleutherodactylus</taxon>
        <taxon>Eleutherodactylus</taxon>
    </lineage>
</organism>
<comment type="caution">
    <text evidence="1">The sequence shown here is derived from an EMBL/GenBank/DDBJ whole genome shotgun (WGS) entry which is preliminary data.</text>
</comment>
<reference evidence="1" key="1">
    <citation type="thesis" date="2020" institute="ProQuest LLC" country="789 East Eisenhower Parkway, Ann Arbor, MI, USA">
        <title>Comparative Genomics and Chromosome Evolution.</title>
        <authorList>
            <person name="Mudd A.B."/>
        </authorList>
    </citation>
    <scope>NUCLEOTIDE SEQUENCE</scope>
    <source>
        <strain evidence="1">HN-11 Male</strain>
        <tissue evidence="1">Kidney and liver</tissue>
    </source>
</reference>
<protein>
    <submittedName>
        <fullName evidence="1">Uncharacterized protein</fullName>
    </submittedName>
</protein>
<sequence length="88" mass="10578">MPSYRKRTHHYTVWHKLLWIDFCISAMYEMNSEQLNMFHGEDCQEPLGLRTSCSGEVTKKIYFFFFKYFWSNPGTNSLLFTILHKNGK</sequence>
<dbReference type="Proteomes" id="UP000770717">
    <property type="component" value="Unassembled WGS sequence"/>
</dbReference>
<dbReference type="AlphaFoldDB" id="A0A8J6FN93"/>
<proteinExistence type="predicted"/>